<evidence type="ECO:0000256" key="3">
    <source>
        <dbReference type="ARBA" id="ARBA00022771"/>
    </source>
</evidence>
<gene>
    <name evidence="10" type="ORF">HPP92_020304</name>
</gene>
<dbReference type="PANTHER" id="PTHR10634">
    <property type="entry name" value="AN1-TYPE ZINC FINGER PROTEIN"/>
    <property type="match status" value="1"/>
</dbReference>
<dbReference type="SUPFAM" id="SSF57716">
    <property type="entry name" value="Glucocorticoid receptor-like (DNA-binding domain)"/>
    <property type="match status" value="1"/>
</dbReference>
<evidence type="ECO:0000313" key="10">
    <source>
        <dbReference type="EMBL" id="KAG0464235.1"/>
    </source>
</evidence>
<dbReference type="OrthoDB" id="524326at2759"/>
<evidence type="ECO:0000259" key="8">
    <source>
        <dbReference type="PROSITE" id="PS51036"/>
    </source>
</evidence>
<keyword evidence="3 6" id="KW-0863">Zinc-finger</keyword>
<evidence type="ECO:0000313" key="11">
    <source>
        <dbReference type="Proteomes" id="UP000636800"/>
    </source>
</evidence>
<evidence type="ECO:0000256" key="1">
    <source>
        <dbReference type="ARBA" id="ARBA00003732"/>
    </source>
</evidence>
<evidence type="ECO:0000259" key="9">
    <source>
        <dbReference type="PROSITE" id="PS51039"/>
    </source>
</evidence>
<dbReference type="PROSITE" id="PS51036">
    <property type="entry name" value="ZF_A20"/>
    <property type="match status" value="1"/>
</dbReference>
<evidence type="ECO:0000256" key="6">
    <source>
        <dbReference type="PROSITE-ProRule" id="PRU00449"/>
    </source>
</evidence>
<dbReference type="EMBL" id="JADCNL010000010">
    <property type="protein sequence ID" value="KAG0464235.1"/>
    <property type="molecule type" value="Genomic_DNA"/>
</dbReference>
<evidence type="ECO:0000256" key="5">
    <source>
        <dbReference type="ARBA" id="ARBA00023016"/>
    </source>
</evidence>
<accession>A0A835Q4U3</accession>
<comment type="function">
    <text evidence="1">May be involved in environmental stress response.</text>
</comment>
<dbReference type="InterPro" id="IPR050652">
    <property type="entry name" value="AN1_A20_ZnFinger"/>
</dbReference>
<dbReference type="Gene3D" id="4.10.1110.10">
    <property type="entry name" value="AN1-like Zinc finger"/>
    <property type="match status" value="1"/>
</dbReference>
<dbReference type="InterPro" id="IPR002653">
    <property type="entry name" value="Znf_A20"/>
</dbReference>
<dbReference type="Pfam" id="PF01754">
    <property type="entry name" value="zf-A20"/>
    <property type="match status" value="1"/>
</dbReference>
<dbReference type="SMART" id="SM00259">
    <property type="entry name" value="ZnF_A20"/>
    <property type="match status" value="1"/>
</dbReference>
<keyword evidence="11" id="KW-1185">Reference proteome</keyword>
<feature type="domain" description="A20-type" evidence="8">
    <location>
        <begin position="8"/>
        <end position="42"/>
    </location>
</feature>
<dbReference type="AlphaFoldDB" id="A0A835Q4U3"/>
<name>A0A835Q4U3_VANPL</name>
<dbReference type="PROSITE" id="PS51039">
    <property type="entry name" value="ZF_AN1"/>
    <property type="match status" value="1"/>
</dbReference>
<feature type="domain" description="AN1-type" evidence="9">
    <location>
        <begin position="74"/>
        <end position="122"/>
    </location>
</feature>
<comment type="caution">
    <text evidence="10">The sequence shown here is derived from an EMBL/GenBank/DDBJ whole genome shotgun (WGS) entry which is preliminary data.</text>
</comment>
<keyword evidence="5" id="KW-0346">Stress response</keyword>
<sequence>MESGKQTQVSGALCIKGCGFYGSEANHGFCSKCYLDHLLASQLKALHNSPSTVVDLPPSAPADDPPSSTEAAESKTKPRCAVCMKKVGMALVAVGCRCGGVFCAVHRHAEAHNCWHDFRSEGRRQLANANPLVKAEKIQRC</sequence>
<dbReference type="Pfam" id="PF01428">
    <property type="entry name" value="zf-AN1"/>
    <property type="match status" value="1"/>
</dbReference>
<keyword evidence="4" id="KW-0862">Zinc</keyword>
<dbReference type="Proteomes" id="UP000636800">
    <property type="component" value="Chromosome 10"/>
</dbReference>
<proteinExistence type="predicted"/>
<reference evidence="10 11" key="1">
    <citation type="journal article" date="2020" name="Nat. Food">
        <title>A phased Vanilla planifolia genome enables genetic improvement of flavour and production.</title>
        <authorList>
            <person name="Hasing T."/>
            <person name="Tang H."/>
            <person name="Brym M."/>
            <person name="Khazi F."/>
            <person name="Huang T."/>
            <person name="Chambers A.H."/>
        </authorList>
    </citation>
    <scope>NUCLEOTIDE SEQUENCE [LARGE SCALE GENOMIC DNA]</scope>
    <source>
        <tissue evidence="10">Leaf</tissue>
    </source>
</reference>
<dbReference type="SMART" id="SM00154">
    <property type="entry name" value="ZnF_AN1"/>
    <property type="match status" value="1"/>
</dbReference>
<keyword evidence="2" id="KW-0479">Metal-binding</keyword>
<feature type="region of interest" description="Disordered" evidence="7">
    <location>
        <begin position="50"/>
        <end position="76"/>
    </location>
</feature>
<dbReference type="InterPro" id="IPR000058">
    <property type="entry name" value="Znf_AN1"/>
</dbReference>
<organism evidence="10 11">
    <name type="scientific">Vanilla planifolia</name>
    <name type="common">Vanilla</name>
    <dbReference type="NCBI Taxonomy" id="51239"/>
    <lineage>
        <taxon>Eukaryota</taxon>
        <taxon>Viridiplantae</taxon>
        <taxon>Streptophyta</taxon>
        <taxon>Embryophyta</taxon>
        <taxon>Tracheophyta</taxon>
        <taxon>Spermatophyta</taxon>
        <taxon>Magnoliopsida</taxon>
        <taxon>Liliopsida</taxon>
        <taxon>Asparagales</taxon>
        <taxon>Orchidaceae</taxon>
        <taxon>Vanilloideae</taxon>
        <taxon>Vanilleae</taxon>
        <taxon>Vanilla</taxon>
    </lineage>
</organism>
<dbReference type="GO" id="GO:0003677">
    <property type="term" value="F:DNA binding"/>
    <property type="evidence" value="ECO:0007669"/>
    <property type="project" value="InterPro"/>
</dbReference>
<evidence type="ECO:0000256" key="7">
    <source>
        <dbReference type="SAM" id="MobiDB-lite"/>
    </source>
</evidence>
<evidence type="ECO:0000256" key="4">
    <source>
        <dbReference type="ARBA" id="ARBA00022833"/>
    </source>
</evidence>
<evidence type="ECO:0000256" key="2">
    <source>
        <dbReference type="ARBA" id="ARBA00022723"/>
    </source>
</evidence>
<dbReference type="InterPro" id="IPR035896">
    <property type="entry name" value="AN1-like_Znf"/>
</dbReference>
<dbReference type="GO" id="GO:0008270">
    <property type="term" value="F:zinc ion binding"/>
    <property type="evidence" value="ECO:0007669"/>
    <property type="project" value="UniProtKB-KW"/>
</dbReference>
<dbReference type="SUPFAM" id="SSF118310">
    <property type="entry name" value="AN1-like Zinc finger"/>
    <property type="match status" value="1"/>
</dbReference>
<dbReference type="Gene3D" id="1.20.5.4770">
    <property type="match status" value="1"/>
</dbReference>
<protein>
    <submittedName>
        <fullName evidence="10">Uncharacterized protein</fullName>
    </submittedName>
</protein>
<dbReference type="PANTHER" id="PTHR10634:SF98">
    <property type="entry name" value="ZINC FINGER A20 AND AN1 DOMAIN-CONTAINING STRESS-ASSOCIATED PROTEIN 3"/>
    <property type="match status" value="1"/>
</dbReference>